<dbReference type="AlphaFoldDB" id="A0A7S1W0M8"/>
<evidence type="ECO:0000256" key="1">
    <source>
        <dbReference type="SAM" id="MobiDB-lite"/>
    </source>
</evidence>
<accession>A0A7S1W0M8</accession>
<gene>
    <name evidence="2" type="ORF">ACAT0790_LOCUS27498</name>
</gene>
<name>A0A7S1W0M8_ALECA</name>
<organism evidence="2">
    <name type="scientific">Alexandrium catenella</name>
    <name type="common">Red tide dinoflagellate</name>
    <name type="synonym">Gonyaulax catenella</name>
    <dbReference type="NCBI Taxonomy" id="2925"/>
    <lineage>
        <taxon>Eukaryota</taxon>
        <taxon>Sar</taxon>
        <taxon>Alveolata</taxon>
        <taxon>Dinophyceae</taxon>
        <taxon>Gonyaulacales</taxon>
        <taxon>Pyrocystaceae</taxon>
        <taxon>Alexandrium</taxon>
    </lineage>
</organism>
<proteinExistence type="predicted"/>
<feature type="region of interest" description="Disordered" evidence="1">
    <location>
        <begin position="239"/>
        <end position="269"/>
    </location>
</feature>
<dbReference type="EMBL" id="HBGE01045551">
    <property type="protein sequence ID" value="CAD9142151.1"/>
    <property type="molecule type" value="Transcribed_RNA"/>
</dbReference>
<reference evidence="2" key="1">
    <citation type="submission" date="2021-01" db="EMBL/GenBank/DDBJ databases">
        <authorList>
            <person name="Corre E."/>
            <person name="Pelletier E."/>
            <person name="Niang G."/>
            <person name="Scheremetjew M."/>
            <person name="Finn R."/>
            <person name="Kale V."/>
            <person name="Holt S."/>
            <person name="Cochrane G."/>
            <person name="Meng A."/>
            <person name="Brown T."/>
            <person name="Cohen L."/>
        </authorList>
    </citation>
    <scope>NUCLEOTIDE SEQUENCE</scope>
    <source>
        <strain evidence="2">OF101</strain>
    </source>
</reference>
<evidence type="ECO:0000313" key="2">
    <source>
        <dbReference type="EMBL" id="CAD9142151.1"/>
    </source>
</evidence>
<protein>
    <submittedName>
        <fullName evidence="2">Uncharacterized protein</fullName>
    </submittedName>
</protein>
<sequence>MAAETREDSLSPVGPPAARSSLWESVLRRSLQSGDEARLEAAISLAEDGGAGERVLADARERLRSVATASLVRARHGGDAVVLSAAIDRADELCVDVGELQEAREELLRLAHSGLRSALSGAEIADLEEALRIATLAGASDAALVANAQRRLRELLEPIVAAAASEQCVLNVAGGADGPEDEDRRAAEKGLFLKAPSRRGKTGPERDQANLVAPTVIGRQDKDAGEAFMMEAGLRRQPLHRVVPSTPQRSGLRKQGAAHHANEQECTLQ</sequence>